<proteinExistence type="predicted"/>
<feature type="region of interest" description="Disordered" evidence="1">
    <location>
        <begin position="1"/>
        <end position="36"/>
    </location>
</feature>
<evidence type="ECO:0000313" key="3">
    <source>
        <dbReference type="WBParaSite" id="PSAMB.scaffold1421size31716.g12992.t1"/>
    </source>
</evidence>
<evidence type="ECO:0000256" key="1">
    <source>
        <dbReference type="SAM" id="MobiDB-lite"/>
    </source>
</evidence>
<reference evidence="3" key="1">
    <citation type="submission" date="2022-11" db="UniProtKB">
        <authorList>
            <consortium name="WormBaseParasite"/>
        </authorList>
    </citation>
    <scope>IDENTIFICATION</scope>
</reference>
<sequence length="124" mass="13560">MQGRTRDDNVMAASREGLSADRDVSGCSTATQNSRAAWTTAVSAFDRHRREQDARGGGKRKGICKRWHEPLAISVSAHDDRRSSVEVSFSVVYAQSGKDPPDADTISDRARLSMADDRSIAPPR</sequence>
<name>A0A914V0Q0_9BILA</name>
<dbReference type="WBParaSite" id="PSAMB.scaffold1421size31716.g12992.t1">
    <property type="protein sequence ID" value="PSAMB.scaffold1421size31716.g12992.t1"/>
    <property type="gene ID" value="PSAMB.scaffold1421size31716.g12992"/>
</dbReference>
<organism evidence="2 3">
    <name type="scientific">Plectus sambesii</name>
    <dbReference type="NCBI Taxonomy" id="2011161"/>
    <lineage>
        <taxon>Eukaryota</taxon>
        <taxon>Metazoa</taxon>
        <taxon>Ecdysozoa</taxon>
        <taxon>Nematoda</taxon>
        <taxon>Chromadorea</taxon>
        <taxon>Plectida</taxon>
        <taxon>Plectina</taxon>
        <taxon>Plectoidea</taxon>
        <taxon>Plectidae</taxon>
        <taxon>Plectus</taxon>
    </lineage>
</organism>
<feature type="compositionally biased region" description="Polar residues" evidence="1">
    <location>
        <begin position="26"/>
        <end position="36"/>
    </location>
</feature>
<keyword evidence="2" id="KW-1185">Reference proteome</keyword>
<dbReference type="AlphaFoldDB" id="A0A914V0Q0"/>
<dbReference type="Proteomes" id="UP000887566">
    <property type="component" value="Unplaced"/>
</dbReference>
<evidence type="ECO:0000313" key="2">
    <source>
        <dbReference type="Proteomes" id="UP000887566"/>
    </source>
</evidence>
<feature type="compositionally biased region" description="Basic and acidic residues" evidence="1">
    <location>
        <begin position="106"/>
        <end position="124"/>
    </location>
</feature>
<accession>A0A914V0Q0</accession>
<feature type="region of interest" description="Disordered" evidence="1">
    <location>
        <begin position="95"/>
        <end position="124"/>
    </location>
</feature>
<protein>
    <submittedName>
        <fullName evidence="3">Uncharacterized protein</fullName>
    </submittedName>
</protein>